<dbReference type="Proteomes" id="UP000032679">
    <property type="component" value="Unassembled WGS sequence"/>
</dbReference>
<reference evidence="3 4" key="1">
    <citation type="submission" date="2012-10" db="EMBL/GenBank/DDBJ databases">
        <title>Genome sequencing of Tanticharoenia sakaeratensis NBRC 103193.</title>
        <authorList>
            <person name="Azuma Y."/>
            <person name="Hadano H."/>
            <person name="Hirakawa H."/>
            <person name="Matsushita K."/>
        </authorList>
    </citation>
    <scope>NUCLEOTIDE SEQUENCE [LARGE SCALE GENOMIC DNA]</scope>
    <source>
        <strain evidence="3 4">NBRC 103193</strain>
    </source>
</reference>
<feature type="domain" description="Toprim" evidence="1">
    <location>
        <begin position="54"/>
        <end position="142"/>
    </location>
</feature>
<dbReference type="Pfam" id="PF13362">
    <property type="entry name" value="Toprim_3"/>
    <property type="match status" value="1"/>
</dbReference>
<keyword evidence="4" id="KW-1185">Reference proteome</keyword>
<gene>
    <name evidence="3" type="ORF">Tasa_056_005</name>
</gene>
<dbReference type="Pfam" id="PF23639">
    <property type="entry name" value="DUF7146"/>
    <property type="match status" value="1"/>
</dbReference>
<evidence type="ECO:0000313" key="3">
    <source>
        <dbReference type="EMBL" id="GAN55692.1"/>
    </source>
</evidence>
<dbReference type="AlphaFoldDB" id="A0A0D6MPQ9"/>
<evidence type="ECO:0000313" key="4">
    <source>
        <dbReference type="Proteomes" id="UP000032679"/>
    </source>
</evidence>
<proteinExistence type="predicted"/>
<evidence type="ECO:0000259" key="2">
    <source>
        <dbReference type="Pfam" id="PF23639"/>
    </source>
</evidence>
<comment type="caution">
    <text evidence="3">The sequence shown here is derived from an EMBL/GenBank/DDBJ whole genome shotgun (WGS) entry which is preliminary data.</text>
</comment>
<dbReference type="InterPro" id="IPR055570">
    <property type="entry name" value="DUF7146"/>
</dbReference>
<dbReference type="InterPro" id="IPR034154">
    <property type="entry name" value="TOPRIM_DnaG/twinkle"/>
</dbReference>
<feature type="domain" description="DUF7146" evidence="2">
    <location>
        <begin position="1"/>
        <end position="47"/>
    </location>
</feature>
<dbReference type="EMBL" id="BALE01000056">
    <property type="protein sequence ID" value="GAN55692.1"/>
    <property type="molecule type" value="Genomic_DNA"/>
</dbReference>
<evidence type="ECO:0000259" key="1">
    <source>
        <dbReference type="Pfam" id="PF13362"/>
    </source>
</evidence>
<dbReference type="CDD" id="cd01029">
    <property type="entry name" value="TOPRIM_primases"/>
    <property type="match status" value="1"/>
</dbReference>
<name>A0A0D6MPQ9_9PROT</name>
<dbReference type="STRING" id="1231623.Tasa_056_005"/>
<accession>A0A0D6MPQ9</accession>
<protein>
    <submittedName>
        <fullName evidence="3">Uncharacterized protein</fullName>
    </submittedName>
</protein>
<sequence length="168" mass="18207">MIAAVTDLEDRVTGVHRTWLARDGRGKAPVEIPRRAMGDLLGHAVRFGTVSDVLAAGEGIETVLSLREIMPDLPLAACLSSAHLAAMTFPPALRRLYVLRDDDPAGDHAVTTLLARTQEAGIECLVLSPRLADFNDDLRYLGRGAMRAILHPQLAPQDVARFLQPVTP</sequence>
<organism evidence="3 4">
    <name type="scientific">Tanticharoenia sakaeratensis NBRC 103193</name>
    <dbReference type="NCBI Taxonomy" id="1231623"/>
    <lineage>
        <taxon>Bacteria</taxon>
        <taxon>Pseudomonadati</taxon>
        <taxon>Pseudomonadota</taxon>
        <taxon>Alphaproteobacteria</taxon>
        <taxon>Acetobacterales</taxon>
        <taxon>Acetobacteraceae</taxon>
        <taxon>Tanticharoenia</taxon>
    </lineage>
</organism>
<dbReference type="InterPro" id="IPR006171">
    <property type="entry name" value="TOPRIM_dom"/>
</dbReference>